<proteinExistence type="predicted"/>
<dbReference type="AlphaFoldDB" id="A0A382MNA0"/>
<dbReference type="PANTHER" id="PTHR35568:SF1">
    <property type="entry name" value="TRANSCRIPTIONAL REGULATOR DAUR"/>
    <property type="match status" value="1"/>
</dbReference>
<dbReference type="InterPro" id="IPR039445">
    <property type="entry name" value="DauR-like_HTH"/>
</dbReference>
<dbReference type="PANTHER" id="PTHR35568">
    <property type="entry name" value="TRANSCRIPTIONAL REGULATOR DAUR"/>
    <property type="match status" value="1"/>
</dbReference>
<gene>
    <name evidence="3" type="ORF">METZ01_LOCUS303133</name>
</gene>
<dbReference type="Pfam" id="PF08348">
    <property type="entry name" value="PAS_6"/>
    <property type="match status" value="1"/>
</dbReference>
<dbReference type="EMBL" id="UINC01094764">
    <property type="protein sequence ID" value="SVC50279.1"/>
    <property type="molecule type" value="Genomic_DNA"/>
</dbReference>
<evidence type="ECO:0000259" key="1">
    <source>
        <dbReference type="Pfam" id="PF08348"/>
    </source>
</evidence>
<dbReference type="Pfam" id="PF13309">
    <property type="entry name" value="HTH_22"/>
    <property type="match status" value="1"/>
</dbReference>
<evidence type="ECO:0000259" key="2">
    <source>
        <dbReference type="Pfam" id="PF13309"/>
    </source>
</evidence>
<reference evidence="3" key="1">
    <citation type="submission" date="2018-05" db="EMBL/GenBank/DDBJ databases">
        <authorList>
            <person name="Lanie J.A."/>
            <person name="Ng W.-L."/>
            <person name="Kazmierczak K.M."/>
            <person name="Andrzejewski T.M."/>
            <person name="Davidsen T.M."/>
            <person name="Wayne K.J."/>
            <person name="Tettelin H."/>
            <person name="Glass J.I."/>
            <person name="Rusch D."/>
            <person name="Podicherti R."/>
            <person name="Tsui H.-C.T."/>
            <person name="Winkler M.E."/>
        </authorList>
    </citation>
    <scope>NUCLEOTIDE SEQUENCE</scope>
</reference>
<feature type="domain" description="Transcriptional regulator DauR-like HTH" evidence="2">
    <location>
        <begin position="172"/>
        <end position="233"/>
    </location>
</feature>
<sequence length="236" mass="27159">MFILISPYWTWIQRGNRLANKEANLTNRQILEHYIRVGEIIAEKFTPYLEVIIHDLQNPEHSIIAIYNNHITGRNIGEGTSDIGYKKLENKLPDKIVNYENQSPSGVKMKSSSLTIRNGNGEIIGSMGFNFDLSPFDNIQEFFNTITETNPSRLDQFPKQEQFFMWSVKDEIKQAINKFITTHGLQGKVLSKKDKLKMVALMNNEGHVKKRGAISIISELLAISRPTLYKYIREVQ</sequence>
<name>A0A382MNA0_9ZZZZ</name>
<feature type="domain" description="YheO-like" evidence="1">
    <location>
        <begin position="31"/>
        <end position="141"/>
    </location>
</feature>
<accession>A0A382MNA0</accession>
<protein>
    <recommendedName>
        <fullName evidence="4">YheO-like domain-containing protein</fullName>
    </recommendedName>
</protein>
<evidence type="ECO:0008006" key="4">
    <source>
        <dbReference type="Google" id="ProtNLM"/>
    </source>
</evidence>
<dbReference type="InterPro" id="IPR039446">
    <property type="entry name" value="DauR-like"/>
</dbReference>
<dbReference type="InterPro" id="IPR013559">
    <property type="entry name" value="YheO"/>
</dbReference>
<organism evidence="3">
    <name type="scientific">marine metagenome</name>
    <dbReference type="NCBI Taxonomy" id="408172"/>
    <lineage>
        <taxon>unclassified sequences</taxon>
        <taxon>metagenomes</taxon>
        <taxon>ecological metagenomes</taxon>
    </lineage>
</organism>
<evidence type="ECO:0000313" key="3">
    <source>
        <dbReference type="EMBL" id="SVC50279.1"/>
    </source>
</evidence>